<dbReference type="InterPro" id="IPR051333">
    <property type="entry name" value="CLIP_Serine_Protease"/>
</dbReference>
<dbReference type="SUPFAM" id="SSF50494">
    <property type="entry name" value="Trypsin-like serine proteases"/>
    <property type="match status" value="1"/>
</dbReference>
<dbReference type="Proteomes" id="UP000095281">
    <property type="component" value="Unplaced"/>
</dbReference>
<dbReference type="PANTHER" id="PTHR24260">
    <property type="match status" value="1"/>
</dbReference>
<evidence type="ECO:0000256" key="1">
    <source>
        <dbReference type="SAM" id="MobiDB-lite"/>
    </source>
</evidence>
<evidence type="ECO:0000313" key="5">
    <source>
        <dbReference type="WBParaSite" id="MhA1_Contig96.frz3.gene29"/>
    </source>
</evidence>
<proteinExistence type="predicted"/>
<feature type="region of interest" description="Disordered" evidence="1">
    <location>
        <begin position="83"/>
        <end position="110"/>
    </location>
</feature>
<dbReference type="GO" id="GO:0006508">
    <property type="term" value="P:proteolysis"/>
    <property type="evidence" value="ECO:0007669"/>
    <property type="project" value="InterPro"/>
</dbReference>
<dbReference type="Pfam" id="PF00089">
    <property type="entry name" value="Trypsin"/>
    <property type="match status" value="1"/>
</dbReference>
<keyword evidence="2" id="KW-0732">Signal</keyword>
<dbReference type="GO" id="GO:0004252">
    <property type="term" value="F:serine-type endopeptidase activity"/>
    <property type="evidence" value="ECO:0007669"/>
    <property type="project" value="InterPro"/>
</dbReference>
<feature type="compositionally biased region" description="Basic and acidic residues" evidence="1">
    <location>
        <begin position="83"/>
        <end position="96"/>
    </location>
</feature>
<dbReference type="InterPro" id="IPR009003">
    <property type="entry name" value="Peptidase_S1_PA"/>
</dbReference>
<dbReference type="PANTHER" id="PTHR24260:SF136">
    <property type="entry name" value="GH08193P-RELATED"/>
    <property type="match status" value="1"/>
</dbReference>
<organism evidence="4 5">
    <name type="scientific">Meloidogyne hapla</name>
    <name type="common">Root-knot nematode worm</name>
    <dbReference type="NCBI Taxonomy" id="6305"/>
    <lineage>
        <taxon>Eukaryota</taxon>
        <taxon>Metazoa</taxon>
        <taxon>Ecdysozoa</taxon>
        <taxon>Nematoda</taxon>
        <taxon>Chromadorea</taxon>
        <taxon>Rhabditida</taxon>
        <taxon>Tylenchina</taxon>
        <taxon>Tylenchomorpha</taxon>
        <taxon>Tylenchoidea</taxon>
        <taxon>Meloidogynidae</taxon>
        <taxon>Meloidogyninae</taxon>
        <taxon>Meloidogyne</taxon>
    </lineage>
</organism>
<protein>
    <submittedName>
        <fullName evidence="5">Peptidase S1 domain-containing protein</fullName>
    </submittedName>
</protein>
<dbReference type="Gene3D" id="2.40.10.10">
    <property type="entry name" value="Trypsin-like serine proteases"/>
    <property type="match status" value="1"/>
</dbReference>
<sequence>MEFNFSIVILFCFLILITTNTIIEVNAVPADRLTNNEGASFDRATEIELLAKSNNGWSKSEEKFGTFQKGGVPSSFVKEEFVENNKKEEKGEEKNIKNGQRQQQNGNLEQNPLKVLENYFEIVERNPPRSTFENLNLLSHCSGVYVGNTNGNPNTDVTYYRQSGIINNNSSIRRSRNVLALQYGSNAESHEIQWFAQIFNTTALGHNYRCGGAAIHRRFIVTSAHCFKSTNADDIIVKIGSKKLFEGGHIQILKIIRHKIEDIAFCLLTPQLNLKILLIYRKEENVNSKSETSTVSLN</sequence>
<evidence type="ECO:0000259" key="3">
    <source>
        <dbReference type="Pfam" id="PF00089"/>
    </source>
</evidence>
<keyword evidence="4" id="KW-1185">Reference proteome</keyword>
<evidence type="ECO:0000313" key="4">
    <source>
        <dbReference type="Proteomes" id="UP000095281"/>
    </source>
</evidence>
<reference evidence="5" key="1">
    <citation type="submission" date="2016-11" db="UniProtKB">
        <authorList>
            <consortium name="WormBaseParasite"/>
        </authorList>
    </citation>
    <scope>IDENTIFICATION</scope>
</reference>
<evidence type="ECO:0000256" key="2">
    <source>
        <dbReference type="SAM" id="SignalP"/>
    </source>
</evidence>
<dbReference type="WBParaSite" id="MhA1_Contig96.frz3.gene29">
    <property type="protein sequence ID" value="MhA1_Contig96.frz3.gene29"/>
    <property type="gene ID" value="MhA1_Contig96.frz3.gene29"/>
</dbReference>
<dbReference type="InterPro" id="IPR043504">
    <property type="entry name" value="Peptidase_S1_PA_chymotrypsin"/>
</dbReference>
<feature type="chain" id="PRO_5009316389" evidence="2">
    <location>
        <begin position="28"/>
        <end position="298"/>
    </location>
</feature>
<feature type="domain" description="Peptidase S1" evidence="3">
    <location>
        <begin position="184"/>
        <end position="259"/>
    </location>
</feature>
<feature type="compositionally biased region" description="Polar residues" evidence="1">
    <location>
        <begin position="100"/>
        <end position="110"/>
    </location>
</feature>
<name>A0A1I8C232_MELHA</name>
<dbReference type="InterPro" id="IPR001254">
    <property type="entry name" value="Trypsin_dom"/>
</dbReference>
<accession>A0A1I8C232</accession>
<dbReference type="AlphaFoldDB" id="A0A1I8C232"/>
<feature type="signal peptide" evidence="2">
    <location>
        <begin position="1"/>
        <end position="27"/>
    </location>
</feature>